<keyword evidence="6 9" id="KW-0418">Kinase</keyword>
<dbReference type="GO" id="GO:0005524">
    <property type="term" value="F:ATP binding"/>
    <property type="evidence" value="ECO:0007669"/>
    <property type="project" value="UniProtKB-KW"/>
</dbReference>
<evidence type="ECO:0000256" key="3">
    <source>
        <dbReference type="ARBA" id="ARBA00012054"/>
    </source>
</evidence>
<evidence type="ECO:0000256" key="8">
    <source>
        <dbReference type="ARBA" id="ARBA00048090"/>
    </source>
</evidence>
<gene>
    <name evidence="10" type="ORF">A6035_05335</name>
</gene>
<evidence type="ECO:0000313" key="11">
    <source>
        <dbReference type="Proteomes" id="UP000244928"/>
    </source>
</evidence>
<dbReference type="GO" id="GO:0005737">
    <property type="term" value="C:cytoplasm"/>
    <property type="evidence" value="ECO:0007669"/>
    <property type="project" value="TreeGrafter"/>
</dbReference>
<dbReference type="Proteomes" id="UP000244928">
    <property type="component" value="Chromosome"/>
</dbReference>
<dbReference type="CDD" id="cd02021">
    <property type="entry name" value="GntK"/>
    <property type="match status" value="1"/>
</dbReference>
<dbReference type="GO" id="GO:0046316">
    <property type="term" value="F:gluconokinase activity"/>
    <property type="evidence" value="ECO:0007669"/>
    <property type="project" value="UniProtKB-EC"/>
</dbReference>
<dbReference type="NCBIfam" id="TIGR01313">
    <property type="entry name" value="therm_gnt_kin"/>
    <property type="match status" value="1"/>
</dbReference>
<dbReference type="RefSeq" id="WP_167400709.1">
    <property type="nucleotide sequence ID" value="NZ_CP015449.1"/>
</dbReference>
<keyword evidence="7 9" id="KW-0067">ATP-binding</keyword>
<dbReference type="KEGG" id="dlu:A6035_05335"/>
<comment type="catalytic activity">
    <reaction evidence="8 9">
        <text>D-gluconate + ATP = 6-phospho-D-gluconate + ADP + H(+)</text>
        <dbReference type="Rhea" id="RHEA:19433"/>
        <dbReference type="ChEBI" id="CHEBI:15378"/>
        <dbReference type="ChEBI" id="CHEBI:18391"/>
        <dbReference type="ChEBI" id="CHEBI:30616"/>
        <dbReference type="ChEBI" id="CHEBI:58759"/>
        <dbReference type="ChEBI" id="CHEBI:456216"/>
        <dbReference type="EC" id="2.7.1.12"/>
    </reaction>
</comment>
<dbReference type="Pfam" id="PF13671">
    <property type="entry name" value="AAA_33"/>
    <property type="match status" value="1"/>
</dbReference>
<protein>
    <recommendedName>
        <fullName evidence="3 9">Gluconokinase</fullName>
        <ecNumber evidence="3 9">2.7.1.12</ecNumber>
    </recommendedName>
</protein>
<evidence type="ECO:0000256" key="2">
    <source>
        <dbReference type="ARBA" id="ARBA00008420"/>
    </source>
</evidence>
<comment type="similarity">
    <text evidence="2 9">Belongs to the gluconokinase GntK/GntV family.</text>
</comment>
<evidence type="ECO:0000256" key="6">
    <source>
        <dbReference type="ARBA" id="ARBA00022777"/>
    </source>
</evidence>
<keyword evidence="11" id="KW-1185">Reference proteome</keyword>
<dbReference type="EC" id="2.7.1.12" evidence="3 9"/>
<dbReference type="GO" id="GO:0005975">
    <property type="term" value="P:carbohydrate metabolic process"/>
    <property type="evidence" value="ECO:0007669"/>
    <property type="project" value="InterPro"/>
</dbReference>
<evidence type="ECO:0000313" key="10">
    <source>
        <dbReference type="EMBL" id="AWH91675.1"/>
    </source>
</evidence>
<dbReference type="AlphaFoldDB" id="A0A2S1R5Z0"/>
<keyword evidence="4 9" id="KW-0808">Transferase</keyword>
<dbReference type="InterPro" id="IPR027417">
    <property type="entry name" value="P-loop_NTPase"/>
</dbReference>
<organism evidence="10 11">
    <name type="scientific">Dietzia lutea</name>
    <dbReference type="NCBI Taxonomy" id="546160"/>
    <lineage>
        <taxon>Bacteria</taxon>
        <taxon>Bacillati</taxon>
        <taxon>Actinomycetota</taxon>
        <taxon>Actinomycetes</taxon>
        <taxon>Mycobacteriales</taxon>
        <taxon>Dietziaceae</taxon>
        <taxon>Dietzia</taxon>
    </lineage>
</organism>
<keyword evidence="5 9" id="KW-0547">Nucleotide-binding</keyword>
<sequence>MVTTTTSSAAGGPGHTPGPHIVVMGVSGAGKSTVARVIADRTGAELVDADDLHPPGNRRKLAVGEPLTDDDRWPWLEAVRDRMRRHDHSCGPGVPASDLGLVVACSALRRAYRDVLREVRRPVFFVELGTDPELISARLAARRGHFASDRILESQVLTLEPLGADEYGVVCPISRPADEIAEDVLAALAG</sequence>
<evidence type="ECO:0000256" key="4">
    <source>
        <dbReference type="ARBA" id="ARBA00022679"/>
    </source>
</evidence>
<reference evidence="10 11" key="1">
    <citation type="submission" date="2016-04" db="EMBL/GenBank/DDBJ databases">
        <title>Complete genome sequence of Dietzia lutea YIM 80766T, a strain isolated from desert soil in Egypt.</title>
        <authorList>
            <person name="Zhao J."/>
            <person name="Hu B."/>
            <person name="Geng S."/>
            <person name="Nie Y."/>
            <person name="Tang Y."/>
        </authorList>
    </citation>
    <scope>NUCLEOTIDE SEQUENCE [LARGE SCALE GENOMIC DNA]</scope>
    <source>
        <strain evidence="10 11">YIM 80766</strain>
    </source>
</reference>
<comment type="pathway">
    <text evidence="1">Carbohydrate acid metabolism.</text>
</comment>
<dbReference type="PANTHER" id="PTHR43442:SF3">
    <property type="entry name" value="GLUCONOKINASE-RELATED"/>
    <property type="match status" value="1"/>
</dbReference>
<dbReference type="EMBL" id="CP015449">
    <property type="protein sequence ID" value="AWH91675.1"/>
    <property type="molecule type" value="Genomic_DNA"/>
</dbReference>
<dbReference type="PANTHER" id="PTHR43442">
    <property type="entry name" value="GLUCONOKINASE-RELATED"/>
    <property type="match status" value="1"/>
</dbReference>
<evidence type="ECO:0000256" key="5">
    <source>
        <dbReference type="ARBA" id="ARBA00022741"/>
    </source>
</evidence>
<dbReference type="Gene3D" id="3.40.50.300">
    <property type="entry name" value="P-loop containing nucleotide triphosphate hydrolases"/>
    <property type="match status" value="1"/>
</dbReference>
<evidence type="ECO:0000256" key="9">
    <source>
        <dbReference type="RuleBase" id="RU363066"/>
    </source>
</evidence>
<evidence type="ECO:0000256" key="7">
    <source>
        <dbReference type="ARBA" id="ARBA00022840"/>
    </source>
</evidence>
<evidence type="ECO:0000256" key="1">
    <source>
        <dbReference type="ARBA" id="ARBA00004761"/>
    </source>
</evidence>
<dbReference type="SUPFAM" id="SSF52540">
    <property type="entry name" value="P-loop containing nucleoside triphosphate hydrolases"/>
    <property type="match status" value="1"/>
</dbReference>
<accession>A0A2S1R5Z0</accession>
<dbReference type="InterPro" id="IPR006001">
    <property type="entry name" value="Therm_gnt_kin"/>
</dbReference>
<name>A0A2S1R5Z0_9ACTN</name>
<proteinExistence type="inferred from homology"/>